<protein>
    <recommendedName>
        <fullName evidence="3">SpoIIAA-like</fullName>
    </recommendedName>
</protein>
<evidence type="ECO:0000313" key="1">
    <source>
        <dbReference type="EMBL" id="SDY53011.1"/>
    </source>
</evidence>
<keyword evidence="2" id="KW-1185">Reference proteome</keyword>
<dbReference type="OrthoDB" id="7877306at2"/>
<evidence type="ECO:0000313" key="2">
    <source>
        <dbReference type="Proteomes" id="UP000199026"/>
    </source>
</evidence>
<dbReference type="AlphaFoldDB" id="A0A1H3KLJ3"/>
<dbReference type="Proteomes" id="UP000199026">
    <property type="component" value="Unassembled WGS sequence"/>
</dbReference>
<dbReference type="STRING" id="576131.SAMN05444486_102621"/>
<evidence type="ECO:0008006" key="3">
    <source>
        <dbReference type="Google" id="ProtNLM"/>
    </source>
</evidence>
<organism evidence="1 2">
    <name type="scientific">Lentibacter algarum</name>
    <dbReference type="NCBI Taxonomy" id="576131"/>
    <lineage>
        <taxon>Bacteria</taxon>
        <taxon>Pseudomonadati</taxon>
        <taxon>Pseudomonadota</taxon>
        <taxon>Alphaproteobacteria</taxon>
        <taxon>Rhodobacterales</taxon>
        <taxon>Roseobacteraceae</taxon>
        <taxon>Lentibacter</taxon>
    </lineage>
</organism>
<dbReference type="EMBL" id="FNPR01000002">
    <property type="protein sequence ID" value="SDY53011.1"/>
    <property type="molecule type" value="Genomic_DNA"/>
</dbReference>
<dbReference type="RefSeq" id="WP_089890671.1">
    <property type="nucleotide sequence ID" value="NZ_CALJFH010000012.1"/>
</dbReference>
<reference evidence="1 2" key="1">
    <citation type="submission" date="2016-10" db="EMBL/GenBank/DDBJ databases">
        <authorList>
            <person name="de Groot N.N."/>
        </authorList>
    </citation>
    <scope>NUCLEOTIDE SEQUENCE [LARGE SCALE GENOMIC DNA]</scope>
    <source>
        <strain evidence="1 2">DSM 24677</strain>
    </source>
</reference>
<name>A0A1H3KLJ3_9RHOB</name>
<gene>
    <name evidence="1" type="ORF">SAMN05444486_102621</name>
</gene>
<proteinExistence type="predicted"/>
<accession>A0A1H3KLJ3</accession>
<dbReference type="GeneID" id="78124688"/>
<sequence length="132" mass="14996">MPVTYEILDAPEAVLARYTGVVSLSEITTMFRDYMRDDCFSLSRPHIADIRDFDSQNVGFAEIYSLFSMYGRCYSETGERMRVAIIAPNEVAFGMSRIFENLTEQSDWASTAIFESLDDAKTWIKTNTCTAP</sequence>